<dbReference type="AlphaFoldDB" id="A0A177WBE5"/>
<feature type="region of interest" description="Disordered" evidence="1">
    <location>
        <begin position="75"/>
        <end position="97"/>
    </location>
</feature>
<reference evidence="2 3" key="1">
    <citation type="submission" date="2006-10" db="EMBL/GenBank/DDBJ databases">
        <title>The Genome Sequence of Batrachochytrium dendrobatidis JEL423.</title>
        <authorList>
            <consortium name="The Broad Institute Genome Sequencing Platform"/>
            <person name="Birren B."/>
            <person name="Lander E."/>
            <person name="Galagan J."/>
            <person name="Cuomo C."/>
            <person name="Devon K."/>
            <person name="Jaffe D."/>
            <person name="Butler J."/>
            <person name="Alvarez P."/>
            <person name="Gnerre S."/>
            <person name="Grabherr M."/>
            <person name="Kleber M."/>
            <person name="Mauceli E."/>
            <person name="Brockman W."/>
            <person name="Young S."/>
            <person name="LaButti K."/>
            <person name="Sykes S."/>
            <person name="DeCaprio D."/>
            <person name="Crawford M."/>
            <person name="Koehrsen M."/>
            <person name="Engels R."/>
            <person name="Montgomery P."/>
            <person name="Pearson M."/>
            <person name="Howarth C."/>
            <person name="Larson L."/>
            <person name="White J."/>
            <person name="O'Leary S."/>
            <person name="Kodira C."/>
            <person name="Zeng Q."/>
            <person name="Yandava C."/>
            <person name="Alvarado L."/>
            <person name="Longcore J."/>
            <person name="James T."/>
        </authorList>
    </citation>
    <scope>NUCLEOTIDE SEQUENCE [LARGE SCALE GENOMIC DNA]</scope>
    <source>
        <strain evidence="2 3">JEL423</strain>
    </source>
</reference>
<evidence type="ECO:0000313" key="2">
    <source>
        <dbReference type="EMBL" id="OAJ37116.1"/>
    </source>
</evidence>
<dbReference type="EMBL" id="DS022300">
    <property type="protein sequence ID" value="OAJ37116.1"/>
    <property type="molecule type" value="Genomic_DNA"/>
</dbReference>
<feature type="compositionally biased region" description="Low complexity" evidence="1">
    <location>
        <begin position="144"/>
        <end position="164"/>
    </location>
</feature>
<dbReference type="Proteomes" id="UP000077115">
    <property type="component" value="Unassembled WGS sequence"/>
</dbReference>
<feature type="compositionally biased region" description="Polar residues" evidence="1">
    <location>
        <begin position="75"/>
        <end position="91"/>
    </location>
</feature>
<gene>
    <name evidence="2" type="ORF">BDEG_21181</name>
</gene>
<name>A0A177WBE5_BATDL</name>
<reference evidence="2 3" key="2">
    <citation type="submission" date="2016-05" db="EMBL/GenBank/DDBJ databases">
        <title>Lineage-specific infection strategies underlie the spectrum of fungal disease in amphibians.</title>
        <authorList>
            <person name="Cuomo C.A."/>
            <person name="Farrer R.A."/>
            <person name="James T."/>
            <person name="Longcore J."/>
            <person name="Birren B."/>
        </authorList>
    </citation>
    <scope>NUCLEOTIDE SEQUENCE [LARGE SCALE GENOMIC DNA]</scope>
    <source>
        <strain evidence="2 3">JEL423</strain>
    </source>
</reference>
<protein>
    <submittedName>
        <fullName evidence="2">Uncharacterized protein</fullName>
    </submittedName>
</protein>
<accession>A0A177WBE5</accession>
<sequence length="282" mass="29673">MGMCRSSRFACIRNTRTFSTVQHLLHRDMKYANACAAAAEKSLVSKSASSAIENKSPVRVSDTFLIGDNPISSILSSTGNSHSHTDSSASAFRSKRKGIHPIRAVQKGSADTVPGLIIQLGFGTFGPSSILRTVDYIPFPTRQSSISAARSSRSSNSNSTGTSSVQTVPARPVRSATLMSKARQTAAMSRSQARAATVAKRAATRAINMAAAASISLPPSSPTAPPNASSAAADSNAVQASLYDPFNKIDSSCSDEQGHARSAAKRPVRSTARNRQSRAKPY</sequence>
<evidence type="ECO:0000256" key="1">
    <source>
        <dbReference type="SAM" id="MobiDB-lite"/>
    </source>
</evidence>
<feature type="compositionally biased region" description="Polar residues" evidence="1">
    <location>
        <begin position="182"/>
        <end position="192"/>
    </location>
</feature>
<feature type="region of interest" description="Disordered" evidence="1">
    <location>
        <begin position="215"/>
        <end position="282"/>
    </location>
</feature>
<dbReference type="OrthoDB" id="10657336at2759"/>
<evidence type="ECO:0000313" key="3">
    <source>
        <dbReference type="Proteomes" id="UP000077115"/>
    </source>
</evidence>
<feature type="compositionally biased region" description="Low complexity" evidence="1">
    <location>
        <begin position="226"/>
        <end position="241"/>
    </location>
</feature>
<proteinExistence type="predicted"/>
<dbReference type="VEuPathDB" id="FungiDB:BDEG_21181"/>
<feature type="region of interest" description="Disordered" evidence="1">
    <location>
        <begin position="143"/>
        <end position="192"/>
    </location>
</feature>
<organism evidence="2 3">
    <name type="scientific">Batrachochytrium dendrobatidis (strain JEL423)</name>
    <dbReference type="NCBI Taxonomy" id="403673"/>
    <lineage>
        <taxon>Eukaryota</taxon>
        <taxon>Fungi</taxon>
        <taxon>Fungi incertae sedis</taxon>
        <taxon>Chytridiomycota</taxon>
        <taxon>Chytridiomycota incertae sedis</taxon>
        <taxon>Chytridiomycetes</taxon>
        <taxon>Rhizophydiales</taxon>
        <taxon>Rhizophydiales incertae sedis</taxon>
        <taxon>Batrachochytrium</taxon>
    </lineage>
</organism>